<protein>
    <submittedName>
        <fullName evidence="1">Pimeloyl-ACP methyl ester carboxylesterase</fullName>
    </submittedName>
</protein>
<proteinExistence type="predicted"/>
<comment type="caution">
    <text evidence="1">The sequence shown here is derived from an EMBL/GenBank/DDBJ whole genome shotgun (WGS) entry which is preliminary data.</text>
</comment>
<gene>
    <name evidence="1" type="ORF">BC739_003011</name>
</gene>
<evidence type="ECO:0000313" key="1">
    <source>
        <dbReference type="EMBL" id="MBA8925812.1"/>
    </source>
</evidence>
<evidence type="ECO:0000313" key="2">
    <source>
        <dbReference type="Proteomes" id="UP000517916"/>
    </source>
</evidence>
<organism evidence="1 2">
    <name type="scientific">Kutzneria viridogrisea</name>
    <dbReference type="NCBI Taxonomy" id="47990"/>
    <lineage>
        <taxon>Bacteria</taxon>
        <taxon>Bacillati</taxon>
        <taxon>Actinomycetota</taxon>
        <taxon>Actinomycetes</taxon>
        <taxon>Pseudonocardiales</taxon>
        <taxon>Pseudonocardiaceae</taxon>
        <taxon>Kutzneria</taxon>
    </lineage>
</organism>
<sequence>MPTQLANAVLVHSPFLGPASLRPLADALAHRGLASLLVDLRVTVSDPPVHQRLIGSFADAMDEAGAAGPAVLVGHSGAGPLLPAFAEELDEAVVGLVYLDAGLPTPGRSFRDLAPELFAHLRGRSREGRLPRWQQWFDVDPLAELIADAELRAEIAEESPEVALAFLKEQRPSVDWSGPSGYLQLSTSYTKYRDEMAASGRPVRRLDAHHLAAATDPELVAEALVEVLTEVTAG</sequence>
<dbReference type="EMBL" id="JACJID010000002">
    <property type="protein sequence ID" value="MBA8925812.1"/>
    <property type="molecule type" value="Genomic_DNA"/>
</dbReference>
<reference evidence="1 2" key="1">
    <citation type="submission" date="2020-08" db="EMBL/GenBank/DDBJ databases">
        <title>Genomic Encyclopedia of Archaeal and Bacterial Type Strains, Phase II (KMG-II): from individual species to whole genera.</title>
        <authorList>
            <person name="Goeker M."/>
        </authorList>
    </citation>
    <scope>NUCLEOTIDE SEQUENCE [LARGE SCALE GENOMIC DNA]</scope>
    <source>
        <strain evidence="1 2">DSM 43850</strain>
    </source>
</reference>
<keyword evidence="2" id="KW-1185">Reference proteome</keyword>
<dbReference type="Gene3D" id="3.40.50.1820">
    <property type="entry name" value="alpha/beta hydrolase"/>
    <property type="match status" value="1"/>
</dbReference>
<dbReference type="SUPFAM" id="SSF53474">
    <property type="entry name" value="alpha/beta-Hydrolases"/>
    <property type="match status" value="1"/>
</dbReference>
<name>A0ABR6BFZ5_9PSEU</name>
<dbReference type="Proteomes" id="UP000517916">
    <property type="component" value="Unassembled WGS sequence"/>
</dbReference>
<dbReference type="InterPro" id="IPR029058">
    <property type="entry name" value="AB_hydrolase_fold"/>
</dbReference>
<dbReference type="RefSeq" id="WP_025360472.1">
    <property type="nucleotide sequence ID" value="NZ_BAAABQ010000059.1"/>
</dbReference>
<accession>A0ABR6BFZ5</accession>